<dbReference type="CDD" id="cd09009">
    <property type="entry name" value="PNP-EcPNPII_like"/>
    <property type="match status" value="1"/>
</dbReference>
<dbReference type="Pfam" id="PF01048">
    <property type="entry name" value="PNP_UDP_1"/>
    <property type="match status" value="1"/>
</dbReference>
<keyword evidence="10" id="KW-1185">Reference proteome</keyword>
<keyword evidence="5 7" id="KW-0808">Transferase</keyword>
<dbReference type="EC" id="2.4.2.1" evidence="7"/>
<evidence type="ECO:0000256" key="4">
    <source>
        <dbReference type="ARBA" id="ARBA00022676"/>
    </source>
</evidence>
<dbReference type="InterPro" id="IPR000845">
    <property type="entry name" value="Nucleoside_phosphorylase_d"/>
</dbReference>
<feature type="domain" description="Nucleoside phosphorylase" evidence="8">
    <location>
        <begin position="40"/>
        <end position="276"/>
    </location>
</feature>
<dbReference type="SUPFAM" id="SSF53167">
    <property type="entry name" value="Purine and uridine phosphorylases"/>
    <property type="match status" value="1"/>
</dbReference>
<protein>
    <recommendedName>
        <fullName evidence="7">Purine nucleoside phosphorylase</fullName>
        <ecNumber evidence="7">2.4.2.1</ecNumber>
    </recommendedName>
    <alternativeName>
        <fullName evidence="7">Inosine-guanosine phosphorylase</fullName>
    </alternativeName>
</protein>
<evidence type="ECO:0000256" key="6">
    <source>
        <dbReference type="ARBA" id="ARBA00048556"/>
    </source>
</evidence>
<comment type="pathway">
    <text evidence="2 7">Purine metabolism; purine nucleoside salvage.</text>
</comment>
<gene>
    <name evidence="9" type="ORF">RIF23_05890</name>
</gene>
<dbReference type="GO" id="GO:0004731">
    <property type="term" value="F:purine-nucleoside phosphorylase activity"/>
    <property type="evidence" value="ECO:0007669"/>
    <property type="project" value="UniProtKB-EC"/>
</dbReference>
<evidence type="ECO:0000256" key="5">
    <source>
        <dbReference type="ARBA" id="ARBA00022679"/>
    </source>
</evidence>
<dbReference type="RefSeq" id="WP_310911359.1">
    <property type="nucleotide sequence ID" value="NZ_JAVLVT010000002.1"/>
</dbReference>
<accession>A0ABU2H5C8</accession>
<evidence type="ECO:0000256" key="2">
    <source>
        <dbReference type="ARBA" id="ARBA00005058"/>
    </source>
</evidence>
<dbReference type="InterPro" id="IPR035994">
    <property type="entry name" value="Nucleoside_phosphorylase_sf"/>
</dbReference>
<dbReference type="InterPro" id="IPR011268">
    <property type="entry name" value="Purine_phosphorylase"/>
</dbReference>
<dbReference type="EMBL" id="JAVLVT010000002">
    <property type="protein sequence ID" value="MDS1269824.1"/>
    <property type="molecule type" value="Genomic_DNA"/>
</dbReference>
<dbReference type="PANTHER" id="PTHR11904:SF9">
    <property type="entry name" value="PURINE NUCLEOSIDE PHOSPHORYLASE-RELATED"/>
    <property type="match status" value="1"/>
</dbReference>
<evidence type="ECO:0000256" key="3">
    <source>
        <dbReference type="ARBA" id="ARBA00006751"/>
    </source>
</evidence>
<dbReference type="Proteomes" id="UP001250214">
    <property type="component" value="Unassembled WGS sequence"/>
</dbReference>
<comment type="function">
    <text evidence="1">The purine nucleoside phosphorylases catalyze the phosphorolytic breakdown of the N-glycosidic bond in the beta-(deoxy)ribonucleoside molecules, with the formation of the corresponding free purine bases and pentose-1-phosphate. Cleaves guanosine, inosine, 2'-deoxyguanosine and 2'-deoxyinosine.</text>
</comment>
<organism evidence="9 10">
    <name type="scientific">Lipingzhangella rawalii</name>
    <dbReference type="NCBI Taxonomy" id="2055835"/>
    <lineage>
        <taxon>Bacteria</taxon>
        <taxon>Bacillati</taxon>
        <taxon>Actinomycetota</taxon>
        <taxon>Actinomycetes</taxon>
        <taxon>Streptosporangiales</taxon>
        <taxon>Nocardiopsidaceae</taxon>
        <taxon>Lipingzhangella</taxon>
    </lineage>
</organism>
<evidence type="ECO:0000313" key="9">
    <source>
        <dbReference type="EMBL" id="MDS1269824.1"/>
    </source>
</evidence>
<dbReference type="PANTHER" id="PTHR11904">
    <property type="entry name" value="METHYLTHIOADENOSINE/PURINE NUCLEOSIDE PHOSPHORYLASE"/>
    <property type="match status" value="1"/>
</dbReference>
<evidence type="ECO:0000313" key="10">
    <source>
        <dbReference type="Proteomes" id="UP001250214"/>
    </source>
</evidence>
<dbReference type="NCBIfam" id="NF006054">
    <property type="entry name" value="PRK08202.1"/>
    <property type="match status" value="1"/>
</dbReference>
<evidence type="ECO:0000256" key="7">
    <source>
        <dbReference type="PIRNR" id="PIRNR000477"/>
    </source>
</evidence>
<comment type="catalytic activity">
    <reaction evidence="6">
        <text>a purine 2'-deoxy-D-ribonucleoside + phosphate = a purine nucleobase + 2-deoxy-alpha-D-ribose 1-phosphate</text>
        <dbReference type="Rhea" id="RHEA:36431"/>
        <dbReference type="ChEBI" id="CHEBI:26386"/>
        <dbReference type="ChEBI" id="CHEBI:43474"/>
        <dbReference type="ChEBI" id="CHEBI:57259"/>
        <dbReference type="ChEBI" id="CHEBI:142361"/>
        <dbReference type="EC" id="2.4.2.1"/>
    </reaction>
</comment>
<name>A0ABU2H5C8_9ACTN</name>
<comment type="similarity">
    <text evidence="3 7">Belongs to the PNP/MTAP phosphorylase family.</text>
</comment>
<dbReference type="PIRSF" id="PIRSF000477">
    <property type="entry name" value="PurNPase"/>
    <property type="match status" value="1"/>
</dbReference>
<dbReference type="Gene3D" id="3.40.50.1580">
    <property type="entry name" value="Nucleoside phosphorylase domain"/>
    <property type="match status" value="1"/>
</dbReference>
<evidence type="ECO:0000256" key="1">
    <source>
        <dbReference type="ARBA" id="ARBA00002678"/>
    </source>
</evidence>
<sequence>MTDTTYQVPTSRTNEAKELAERAAETLLANSETGTGVDAAIVLGSGWSTVADHLGEMDGEWDQEAAQLPGFVVPPTAGSSPSVRTVWIGAKRVLVFIGRAHLYEGHDAQTATHGVRTAIAAGAETVVLGGSCASLRADFAVGQPILISDHLNLTGTSPLQGAEFVDLSNAYSPRLRDLARQVDRSLAEGVYAATRGPELETPAEVRMLRSAGADLVGMSIALETIAAVEMGAEVLGCALVTNEAAGLLGATMEPEHVRTVGNEHAEELADLLGRILLRS</sequence>
<evidence type="ECO:0000259" key="8">
    <source>
        <dbReference type="Pfam" id="PF01048"/>
    </source>
</evidence>
<comment type="caution">
    <text evidence="9">The sequence shown here is derived from an EMBL/GenBank/DDBJ whole genome shotgun (WGS) entry which is preliminary data.</text>
</comment>
<reference evidence="10" key="1">
    <citation type="submission" date="2023-07" db="EMBL/GenBank/DDBJ databases">
        <title>Novel species in the genus Lipingzhangella isolated from Sambhar Salt Lake.</title>
        <authorList>
            <person name="Jiya N."/>
            <person name="Kajale S."/>
            <person name="Sharma A."/>
        </authorList>
    </citation>
    <scope>NUCLEOTIDE SEQUENCE [LARGE SCALE GENOMIC DNA]</scope>
    <source>
        <strain evidence="10">LS1_29</strain>
    </source>
</reference>
<proteinExistence type="inferred from homology"/>
<keyword evidence="4 7" id="KW-0328">Glycosyltransferase</keyword>